<organism evidence="1 2">
    <name type="scientific">Shouchella xiaoxiensis</name>
    <dbReference type="NCBI Taxonomy" id="766895"/>
    <lineage>
        <taxon>Bacteria</taxon>
        <taxon>Bacillati</taxon>
        <taxon>Bacillota</taxon>
        <taxon>Bacilli</taxon>
        <taxon>Bacillales</taxon>
        <taxon>Bacillaceae</taxon>
        <taxon>Shouchella</taxon>
    </lineage>
</organism>
<protein>
    <submittedName>
        <fullName evidence="1">Uncharacterized protein</fullName>
    </submittedName>
</protein>
<reference evidence="1" key="1">
    <citation type="submission" date="2021-01" db="EMBL/GenBank/DDBJ databases">
        <title>Genomic Encyclopedia of Type Strains, Phase IV (KMG-IV): sequencing the most valuable type-strain genomes for metagenomic binning, comparative biology and taxonomic classification.</title>
        <authorList>
            <person name="Goeker M."/>
        </authorList>
    </citation>
    <scope>NUCLEOTIDE SEQUENCE</scope>
    <source>
        <strain evidence="1">DSM 21943</strain>
    </source>
</reference>
<evidence type="ECO:0000313" key="1">
    <source>
        <dbReference type="EMBL" id="MBM7838753.1"/>
    </source>
</evidence>
<dbReference type="Proteomes" id="UP001179280">
    <property type="component" value="Unassembled WGS sequence"/>
</dbReference>
<accession>A0ABS2STC1</accession>
<proteinExistence type="predicted"/>
<evidence type="ECO:0000313" key="2">
    <source>
        <dbReference type="Proteomes" id="UP001179280"/>
    </source>
</evidence>
<sequence length="396" mass="43592">MKRTLKNIGVLNLLNATEKSIENIEAIKNVGVVIYSSETAHLIPMLNIKNLGESICTGKDIRLITGMFTIDAAFLRAATEPLTLVVTGIVTFAADVTEELIKTTKCRVIIVGVTFTPNHLKGYVNLLIEQHTGVITGYKNTEPIFRAGEVELTNGLLQSLTDQSTFVVNGSLSLSPDLDFNHFSAKIAALIVNGGLLCYQNQEAGVMSRTTINGTQTIIPTDYTILKSTMQLTNRSIRRFKNQAVHASKPLIIQSDVTREAFSSAFKAIDSSSYLICHENLEDLAYEALDQLETDVFTYSHHLKYVEKEEWGNAELEAISDHTLIVVAKTLTLRDVTLELLQQKNISIILLGEIHIPDPSYASAIRSFITVNNGVIVDLSEKGEDHTLANMGQLTL</sequence>
<dbReference type="EMBL" id="JAFBCV010000005">
    <property type="protein sequence ID" value="MBM7838753.1"/>
    <property type="molecule type" value="Genomic_DNA"/>
</dbReference>
<comment type="caution">
    <text evidence="1">The sequence shown here is derived from an EMBL/GenBank/DDBJ whole genome shotgun (WGS) entry which is preliminary data.</text>
</comment>
<name>A0ABS2STC1_9BACI</name>
<gene>
    <name evidence="1" type="ORF">JOC54_002012</name>
</gene>
<keyword evidence="2" id="KW-1185">Reference proteome</keyword>
<dbReference type="RefSeq" id="WP_204466014.1">
    <property type="nucleotide sequence ID" value="NZ_JAFBCV010000005.1"/>
</dbReference>